<name>A0AAX1L6M7_9CORY</name>
<dbReference type="EMBL" id="CP069534">
    <property type="protein sequence ID" value="QRP70009.1"/>
    <property type="molecule type" value="Genomic_DNA"/>
</dbReference>
<accession>A0AAX1L6M7</accession>
<evidence type="ECO:0000313" key="2">
    <source>
        <dbReference type="Proteomes" id="UP000617681"/>
    </source>
</evidence>
<dbReference type="InterPro" id="IPR027417">
    <property type="entry name" value="P-loop_NTPase"/>
</dbReference>
<dbReference type="RefSeq" id="WP_005395246.1">
    <property type="nucleotide sequence ID" value="NZ_CP069534.1"/>
</dbReference>
<dbReference type="Proteomes" id="UP000617681">
    <property type="component" value="Chromosome"/>
</dbReference>
<evidence type="ECO:0008006" key="3">
    <source>
        <dbReference type="Google" id="ProtNLM"/>
    </source>
</evidence>
<sequence length="1168" mass="131989">MNLMERIQKKLADENFEINTNDFEQYVITHLSKIYPSVVPIPGGSDSGLDGEIPTMAGITGAVITSSREWKGARANLQGSLNSARIHGLKVERVVAVSLANINRSKREKLNEIAEEFGVVLVEVYDRNWFANEAYWHPETRRKILRIEGNLSALVDSSGRRGRKHPELPTVGRDDLMKTLNDLNDDLVLFGVPGAGKTHVAGELEDSYFLNEIYDVNLLLDDLLEATPKYVVVDDAGARSRDIEALLQLRAQERLRFQIVTTCWPHEKDKVKNCFDKNIEVVEVTRLTVDEMGLILRPCGINRAVVLQRILDLSDGRPAWALNLVDLVTEKDDWETVWTGQASREVIDTFLQDSSITPSGQKLLGLLSLLGDFDNYDFQKLAQLLGMTEIDLEKQVRGLAKSGLLDAERSLQSSNNWEDLQEVISFNVRPEPIAMNFAMFEYFSDETIWPGVNRIKELFPDHVLQVAKAQVFSQAMGTTVRSPIKKSDIEVAFENLHDNKNFLVNYANLGKREFSVFCEIMKEKLGELDEAKSANEKVIFLDLLSNVCAVPLRTNPGLKYSKFLSLIGSQQIRESDAESIIREFVSAVRVPIPGDSPDGDQLLILAKTVSRCTREDLDDETWAMFAGEILKPYFDSCFMTPDKYRQIEIRTYTWGPKEMEQIYKNFAPCLDVRLKKLCPLLQLSFLKILNEWVQVSCANRVSYGGKASKEQSKVAEKVARDLAEKIAPCIRSSAVRKTYNNAVEMLGIVLDEPDQLFSALTSFNWKQSSYEENVTLCEEQINLAITPYFSNPPEGLMSRIKQLNSELQLYKGMNLGIGFIFRALAKNKKLDHREWFLSALEFGFGKQAASLLEESVKNDNVSRSEVQRFLDIRGSREGAIISVLSFSENPVLVYFVVGEMTASDVEILEAVDVRNMTSLAREALLKSKVPEIRAATAAMSVFSMEFHNSPKPLSDDLREALLVYIPSANSSVRYEHSLALKFLAKNEPVILVKVFARFVRVTDLPVSAQLDLWREAFQAANPALRTLLWEETRNSPATVDYFWAIGSGDVRWLSEEVQRVSFAPTVRELLLSHELQICQTFSIEDLAKILRPLDPSPYDLLSYCELGVHTGERSDVIQSILSELDRMAKSDDEYLSNIGRVGVKFYEKQLQEAFLAEREAAIRGNYQR</sequence>
<gene>
    <name evidence="1" type="ORF">I6J21_09465</name>
</gene>
<reference evidence="1" key="1">
    <citation type="submission" date="2021-02" db="EMBL/GenBank/DDBJ databases">
        <title>FDA dAtabase for Regulatory Grade micrObial Sequences (FDA-ARGOS): Supporting development and validation of Infectious Disease Dx tests.</title>
        <authorList>
            <person name="Sproer C."/>
            <person name="Gronow S."/>
            <person name="Severitt S."/>
            <person name="Schroder I."/>
            <person name="Tallon L."/>
            <person name="Sadzewicz L."/>
            <person name="Zhao X."/>
            <person name="Boylan J."/>
            <person name="Ott S."/>
            <person name="Bowen H."/>
            <person name="Vavikolanu K."/>
            <person name="Mehta A."/>
            <person name="Aluvathingal J."/>
            <person name="Nadendla S."/>
            <person name="Lowell S."/>
            <person name="Myers T."/>
            <person name="Yan Y."/>
            <person name="Sichtig H."/>
        </authorList>
    </citation>
    <scope>NUCLEOTIDE SEQUENCE</scope>
    <source>
        <strain evidence="1">FDAARGOS_1191</strain>
    </source>
</reference>
<dbReference type="SUPFAM" id="SSF52540">
    <property type="entry name" value="P-loop containing nucleoside triphosphate hydrolases"/>
    <property type="match status" value="1"/>
</dbReference>
<dbReference type="AlphaFoldDB" id="A0AAX1L6M7"/>
<evidence type="ECO:0000313" key="1">
    <source>
        <dbReference type="EMBL" id="QRP70009.1"/>
    </source>
</evidence>
<protein>
    <recommendedName>
        <fullName evidence="3">ATP-binding protein</fullName>
    </recommendedName>
</protein>
<organism evidence="1 2">
    <name type="scientific">Corynebacterium glucuronolyticum</name>
    <dbReference type="NCBI Taxonomy" id="39791"/>
    <lineage>
        <taxon>Bacteria</taxon>
        <taxon>Bacillati</taxon>
        <taxon>Actinomycetota</taxon>
        <taxon>Actinomycetes</taxon>
        <taxon>Mycobacteriales</taxon>
        <taxon>Corynebacteriaceae</taxon>
        <taxon>Corynebacterium</taxon>
    </lineage>
</organism>
<proteinExistence type="predicted"/>